<feature type="compositionally biased region" description="Basic residues" evidence="1">
    <location>
        <begin position="1"/>
        <end position="21"/>
    </location>
</feature>
<feature type="compositionally biased region" description="Basic and acidic residues" evidence="1">
    <location>
        <begin position="22"/>
        <end position="32"/>
    </location>
</feature>
<organism evidence="2">
    <name type="scientific">uncultured Solirubrobacteraceae bacterium</name>
    <dbReference type="NCBI Taxonomy" id="1162706"/>
    <lineage>
        <taxon>Bacteria</taxon>
        <taxon>Bacillati</taxon>
        <taxon>Actinomycetota</taxon>
        <taxon>Thermoleophilia</taxon>
        <taxon>Solirubrobacterales</taxon>
        <taxon>Solirubrobacteraceae</taxon>
        <taxon>environmental samples</taxon>
    </lineage>
</organism>
<dbReference type="GO" id="GO:0004794">
    <property type="term" value="F:threonine deaminase activity"/>
    <property type="evidence" value="ECO:0007669"/>
    <property type="project" value="UniProtKB-EC"/>
</dbReference>
<feature type="region of interest" description="Disordered" evidence="1">
    <location>
        <begin position="1"/>
        <end position="75"/>
    </location>
</feature>
<evidence type="ECO:0000256" key="1">
    <source>
        <dbReference type="SAM" id="MobiDB-lite"/>
    </source>
</evidence>
<accession>A0A6J4TUB5</accession>
<dbReference type="EC" id="4.3.1.19" evidence="2"/>
<dbReference type="AlphaFoldDB" id="A0A6J4TUB5"/>
<dbReference type="EMBL" id="CADCVS010000513">
    <property type="protein sequence ID" value="CAA9532260.1"/>
    <property type="molecule type" value="Genomic_DNA"/>
</dbReference>
<keyword evidence="2" id="KW-0456">Lyase</keyword>
<protein>
    <submittedName>
        <fullName evidence="2">Threonine dehydratase</fullName>
        <ecNumber evidence="2">4.3.1.19</ecNumber>
    </submittedName>
</protein>
<gene>
    <name evidence="2" type="ORF">AVDCRST_MAG30-3879</name>
</gene>
<evidence type="ECO:0000313" key="2">
    <source>
        <dbReference type="EMBL" id="CAA9532260.1"/>
    </source>
</evidence>
<feature type="compositionally biased region" description="Low complexity" evidence="1">
    <location>
        <begin position="41"/>
        <end position="54"/>
    </location>
</feature>
<sequence>GRPGHDRRRPRRRDRHRRRRGAHADGAEPRHERAARRTGHAQARAVAALRLVQASRRRHQAALPRPGRARGRGRR</sequence>
<feature type="non-terminal residue" evidence="2">
    <location>
        <position position="1"/>
    </location>
</feature>
<proteinExistence type="predicted"/>
<reference evidence="2" key="1">
    <citation type="submission" date="2020-02" db="EMBL/GenBank/DDBJ databases">
        <authorList>
            <person name="Meier V. D."/>
        </authorList>
    </citation>
    <scope>NUCLEOTIDE SEQUENCE</scope>
    <source>
        <strain evidence="2">AVDCRST_MAG30</strain>
    </source>
</reference>
<name>A0A6J4TUB5_9ACTN</name>
<feature type="non-terminal residue" evidence="2">
    <location>
        <position position="75"/>
    </location>
</feature>